<name>A0A367JJZ2_RHIAZ</name>
<protein>
    <submittedName>
        <fullName evidence="1">Uncharacterized protein</fullName>
    </submittedName>
</protein>
<gene>
    <name evidence="1" type="ORF">CU097_011932</name>
</gene>
<dbReference type="Proteomes" id="UP000252139">
    <property type="component" value="Unassembled WGS sequence"/>
</dbReference>
<organism evidence="1 2">
    <name type="scientific">Rhizopus azygosporus</name>
    <name type="common">Rhizopus microsporus var. azygosporus</name>
    <dbReference type="NCBI Taxonomy" id="86630"/>
    <lineage>
        <taxon>Eukaryota</taxon>
        <taxon>Fungi</taxon>
        <taxon>Fungi incertae sedis</taxon>
        <taxon>Mucoromycota</taxon>
        <taxon>Mucoromycotina</taxon>
        <taxon>Mucoromycetes</taxon>
        <taxon>Mucorales</taxon>
        <taxon>Mucorineae</taxon>
        <taxon>Rhizopodaceae</taxon>
        <taxon>Rhizopus</taxon>
    </lineage>
</organism>
<evidence type="ECO:0000313" key="2">
    <source>
        <dbReference type="Proteomes" id="UP000252139"/>
    </source>
</evidence>
<sequence length="134" mass="15388">MPSSLSRHLSQKVAVFYPTHTEEQQVDNVGLEPVSMRQRRPLLTSDARKLVNYLANQHTVRKLKVSTLHMYTSVILSMFSADDQNCIHTSTIYLELMKALCSQIIQPTKYWMYIISPVIEFLLTLGSNITITEE</sequence>
<dbReference type="OrthoDB" id="10473351at2759"/>
<dbReference type="EMBL" id="PJQL01001190">
    <property type="protein sequence ID" value="RCH90021.1"/>
    <property type="molecule type" value="Genomic_DNA"/>
</dbReference>
<dbReference type="AlphaFoldDB" id="A0A367JJZ2"/>
<proteinExistence type="predicted"/>
<reference evidence="1 2" key="1">
    <citation type="journal article" date="2018" name="G3 (Bethesda)">
        <title>Phylogenetic and Phylogenomic Definition of Rhizopus Species.</title>
        <authorList>
            <person name="Gryganskyi A.P."/>
            <person name="Golan J."/>
            <person name="Dolatabadi S."/>
            <person name="Mondo S."/>
            <person name="Robb S."/>
            <person name="Idnurm A."/>
            <person name="Muszewska A."/>
            <person name="Steczkiewicz K."/>
            <person name="Masonjones S."/>
            <person name="Liao H.L."/>
            <person name="Gajdeczka M.T."/>
            <person name="Anike F."/>
            <person name="Vuek A."/>
            <person name="Anishchenko I.M."/>
            <person name="Voigt K."/>
            <person name="de Hoog G.S."/>
            <person name="Smith M.E."/>
            <person name="Heitman J."/>
            <person name="Vilgalys R."/>
            <person name="Stajich J.E."/>
        </authorList>
    </citation>
    <scope>NUCLEOTIDE SEQUENCE [LARGE SCALE GENOMIC DNA]</scope>
    <source>
        <strain evidence="1 2">CBS 357.93</strain>
    </source>
</reference>
<accession>A0A367JJZ2</accession>
<comment type="caution">
    <text evidence="1">The sequence shown here is derived from an EMBL/GenBank/DDBJ whole genome shotgun (WGS) entry which is preliminary data.</text>
</comment>
<evidence type="ECO:0000313" key="1">
    <source>
        <dbReference type="EMBL" id="RCH90021.1"/>
    </source>
</evidence>
<keyword evidence="2" id="KW-1185">Reference proteome</keyword>